<evidence type="ECO:0000256" key="5">
    <source>
        <dbReference type="ARBA" id="ARBA00023136"/>
    </source>
</evidence>
<feature type="transmembrane region" description="Helical" evidence="6">
    <location>
        <begin position="240"/>
        <end position="261"/>
    </location>
</feature>
<evidence type="ECO:0000313" key="8">
    <source>
        <dbReference type="Proteomes" id="UP000234845"/>
    </source>
</evidence>
<keyword evidence="5 6" id="KW-0472">Membrane</keyword>
<dbReference type="OrthoDB" id="9783137at2"/>
<sequence length="266" mass="29447">MTDLSLWQYLVIALLFVWGGFVRSGLGFGGAVLTLPFLLMVHNAPLVYLPIISVHLLVFSGLTIAQAHFRARRSQNQPATVVQTTVNWRFLRYALALMLIPKLIGVAGVITLPATVISSFIFVVVAVYAMTYILQRPFKSNSRSLDAFFMMLGGYVSGTSLIAAPLIVPVAASRVARHELRDTLFVLWFVLVAIKLTAFAWTGIDLQWQHHIWLLPCAAIGHVMGLRFHDYTLRADTGFFFRILGVGLLAVSLAGLGRMLFQVLTT</sequence>
<evidence type="ECO:0000313" key="7">
    <source>
        <dbReference type="EMBL" id="PLW82042.1"/>
    </source>
</evidence>
<comment type="similarity">
    <text evidence="2 6">Belongs to the 4-toluene sulfonate uptake permease (TSUP) (TC 2.A.102) family.</text>
</comment>
<proteinExistence type="inferred from homology"/>
<feature type="transmembrane region" description="Helical" evidence="6">
    <location>
        <begin position="7"/>
        <end position="26"/>
    </location>
</feature>
<evidence type="ECO:0000256" key="2">
    <source>
        <dbReference type="ARBA" id="ARBA00009142"/>
    </source>
</evidence>
<feature type="transmembrane region" description="Helical" evidence="6">
    <location>
        <begin position="184"/>
        <end position="204"/>
    </location>
</feature>
<dbReference type="EMBL" id="PKLZ01000009">
    <property type="protein sequence ID" value="PLW82042.1"/>
    <property type="molecule type" value="Genomic_DNA"/>
</dbReference>
<feature type="transmembrane region" description="Helical" evidence="6">
    <location>
        <begin position="116"/>
        <end position="135"/>
    </location>
</feature>
<comment type="subcellular location">
    <subcellularLocation>
        <location evidence="6">Cell membrane</location>
        <topology evidence="6">Multi-pass membrane protein</topology>
    </subcellularLocation>
    <subcellularLocation>
        <location evidence="1">Membrane</location>
        <topology evidence="1">Multi-pass membrane protein</topology>
    </subcellularLocation>
</comment>
<name>A0A2N5Y0W7_9GAMM</name>
<comment type="caution">
    <text evidence="7">The sequence shown here is derived from an EMBL/GenBank/DDBJ whole genome shotgun (WGS) entry which is preliminary data.</text>
</comment>
<evidence type="ECO:0000256" key="3">
    <source>
        <dbReference type="ARBA" id="ARBA00022692"/>
    </source>
</evidence>
<feature type="transmembrane region" description="Helical" evidence="6">
    <location>
        <begin position="90"/>
        <end position="110"/>
    </location>
</feature>
<keyword evidence="4 6" id="KW-1133">Transmembrane helix</keyword>
<accession>A0A2N5Y0W7</accession>
<dbReference type="InterPro" id="IPR002781">
    <property type="entry name" value="TM_pro_TauE-like"/>
</dbReference>
<feature type="transmembrane region" description="Helical" evidence="6">
    <location>
        <begin position="211"/>
        <end position="228"/>
    </location>
</feature>
<dbReference type="RefSeq" id="WP_101521977.1">
    <property type="nucleotide sequence ID" value="NZ_PKLZ01000009.1"/>
</dbReference>
<evidence type="ECO:0000256" key="4">
    <source>
        <dbReference type="ARBA" id="ARBA00022989"/>
    </source>
</evidence>
<dbReference type="Proteomes" id="UP000234845">
    <property type="component" value="Unassembled WGS sequence"/>
</dbReference>
<feature type="transmembrane region" description="Helical" evidence="6">
    <location>
        <begin position="147"/>
        <end position="172"/>
    </location>
</feature>
<evidence type="ECO:0000256" key="1">
    <source>
        <dbReference type="ARBA" id="ARBA00004141"/>
    </source>
</evidence>
<organism evidence="7 8">
    <name type="scientific">Kineobactrum sediminis</name>
    <dbReference type="NCBI Taxonomy" id="1905677"/>
    <lineage>
        <taxon>Bacteria</taxon>
        <taxon>Pseudomonadati</taxon>
        <taxon>Pseudomonadota</taxon>
        <taxon>Gammaproteobacteria</taxon>
        <taxon>Cellvibrionales</taxon>
        <taxon>Halieaceae</taxon>
        <taxon>Kineobactrum</taxon>
    </lineage>
</organism>
<dbReference type="Pfam" id="PF01925">
    <property type="entry name" value="TauE"/>
    <property type="match status" value="1"/>
</dbReference>
<feature type="transmembrane region" description="Helical" evidence="6">
    <location>
        <begin position="46"/>
        <end position="69"/>
    </location>
</feature>
<gene>
    <name evidence="7" type="ORF">CWI75_13245</name>
</gene>
<keyword evidence="3 6" id="KW-0812">Transmembrane</keyword>
<keyword evidence="8" id="KW-1185">Reference proteome</keyword>
<protein>
    <recommendedName>
        <fullName evidence="6">Probable membrane transporter protein</fullName>
    </recommendedName>
</protein>
<dbReference type="GO" id="GO:0005886">
    <property type="term" value="C:plasma membrane"/>
    <property type="evidence" value="ECO:0007669"/>
    <property type="project" value="UniProtKB-SubCell"/>
</dbReference>
<keyword evidence="6" id="KW-1003">Cell membrane</keyword>
<dbReference type="AlphaFoldDB" id="A0A2N5Y0W7"/>
<evidence type="ECO:0000256" key="6">
    <source>
        <dbReference type="RuleBase" id="RU363041"/>
    </source>
</evidence>
<reference evidence="8" key="1">
    <citation type="submission" date="2017-11" db="EMBL/GenBank/DDBJ databases">
        <title>The draft genome sequence of Chromatocurvus sp. F02.</title>
        <authorList>
            <person name="Du Z.-J."/>
            <person name="Chang Y.-Q."/>
        </authorList>
    </citation>
    <scope>NUCLEOTIDE SEQUENCE [LARGE SCALE GENOMIC DNA]</scope>
    <source>
        <strain evidence="8">F02</strain>
    </source>
</reference>